<dbReference type="InterPro" id="IPR011008">
    <property type="entry name" value="Dimeric_a/b-barrel"/>
</dbReference>
<organism evidence="3 4">
    <name type="scientific">Pedobacter rhodius</name>
    <dbReference type="NCBI Taxonomy" id="3004098"/>
    <lineage>
        <taxon>Bacteria</taxon>
        <taxon>Pseudomonadati</taxon>
        <taxon>Bacteroidota</taxon>
        <taxon>Sphingobacteriia</taxon>
        <taxon>Sphingobacteriales</taxon>
        <taxon>Sphingobacteriaceae</taxon>
        <taxon>Pedobacter</taxon>
    </lineage>
</organism>
<dbReference type="PANTHER" id="PTHR33178:SF10">
    <property type="entry name" value="STRESS-RESPONSE A_B BARREL DOMAIN-CONTAINING PROTEIN"/>
    <property type="match status" value="1"/>
</dbReference>
<gene>
    <name evidence="3" type="ORF">O0931_05905</name>
</gene>
<evidence type="ECO:0000313" key="3">
    <source>
        <dbReference type="EMBL" id="MCZ4222828.1"/>
    </source>
</evidence>
<protein>
    <submittedName>
        <fullName evidence="3">Dabb family protein</fullName>
    </submittedName>
</protein>
<dbReference type="PROSITE" id="PS51502">
    <property type="entry name" value="S_R_A_B_BARREL"/>
    <property type="match status" value="1"/>
</dbReference>
<reference evidence="3" key="1">
    <citation type="submission" date="2022-12" db="EMBL/GenBank/DDBJ databases">
        <title>Genome sequence of SJ11.</title>
        <authorList>
            <person name="Woo H."/>
        </authorList>
    </citation>
    <scope>NUCLEOTIDE SEQUENCE</scope>
    <source>
        <strain evidence="3">SJ11</strain>
    </source>
</reference>
<dbReference type="RefSeq" id="WP_269414637.1">
    <property type="nucleotide sequence ID" value="NZ_JAPWGL010000002.1"/>
</dbReference>
<feature type="domain" description="Stress-response A/B barrel" evidence="2">
    <location>
        <begin position="13"/>
        <end position="109"/>
    </location>
</feature>
<dbReference type="InterPro" id="IPR044662">
    <property type="entry name" value="HS1/DABB1-like"/>
</dbReference>
<dbReference type="Pfam" id="PF07876">
    <property type="entry name" value="Dabb"/>
    <property type="match status" value="1"/>
</dbReference>
<proteinExistence type="predicted"/>
<accession>A0ABT4KV82</accession>
<name>A0ABT4KV82_9SPHI</name>
<comment type="subunit">
    <text evidence="1">Homodimer.</text>
</comment>
<comment type="caution">
    <text evidence="3">The sequence shown here is derived from an EMBL/GenBank/DDBJ whole genome shotgun (WGS) entry which is preliminary data.</text>
</comment>
<dbReference type="Gene3D" id="3.30.70.100">
    <property type="match status" value="1"/>
</dbReference>
<dbReference type="SUPFAM" id="SSF54909">
    <property type="entry name" value="Dimeric alpha+beta barrel"/>
    <property type="match status" value="1"/>
</dbReference>
<evidence type="ECO:0000313" key="4">
    <source>
        <dbReference type="Proteomes" id="UP001144341"/>
    </source>
</evidence>
<evidence type="ECO:0000256" key="1">
    <source>
        <dbReference type="ARBA" id="ARBA00011738"/>
    </source>
</evidence>
<dbReference type="EMBL" id="JAPWGL010000002">
    <property type="protein sequence ID" value="MCZ4222828.1"/>
    <property type="molecule type" value="Genomic_DNA"/>
</dbReference>
<dbReference type="SMART" id="SM00886">
    <property type="entry name" value="Dabb"/>
    <property type="match status" value="1"/>
</dbReference>
<dbReference type="Proteomes" id="UP001144341">
    <property type="component" value="Unassembled WGS sequence"/>
</dbReference>
<sequence>MMSDNNTAETGQIQHFVMFWLKPQLTKTEIADFTQFFEALKPIKYIKTLNYGLAANTPVRPVTDNSFTYALTITFASLEDHNAYQEDKAHLDAVEKFSKNWYRVVVHDIVISSVKG</sequence>
<evidence type="ECO:0000259" key="2">
    <source>
        <dbReference type="PROSITE" id="PS51502"/>
    </source>
</evidence>
<keyword evidence="4" id="KW-1185">Reference proteome</keyword>
<dbReference type="PANTHER" id="PTHR33178">
    <property type="match status" value="1"/>
</dbReference>
<dbReference type="InterPro" id="IPR013097">
    <property type="entry name" value="Dabb"/>
</dbReference>